<dbReference type="EMBL" id="GL441244">
    <property type="protein sequence ID" value="EFN64999.1"/>
    <property type="molecule type" value="Genomic_DNA"/>
</dbReference>
<accession>E2ANK5</accession>
<sequence>MSCGTNLDGHRIAGAISENPLPFSGGKPAVYVKLRNDFKPYNSKSTGGKNTLLECFGKLSSNPRNHQWAQQKNASHGMPEHMFPRLTPRIRGMLRIIRNNMYITVSSCAAATSSNKFSRVNNKWQPDNKRRIIRATLNYRNIRRRNNIGETILTTLYVAATTPHKRKERKKDIK</sequence>
<dbReference type="AlphaFoldDB" id="E2ANK5"/>
<keyword evidence="2" id="KW-1185">Reference proteome</keyword>
<evidence type="ECO:0000313" key="2">
    <source>
        <dbReference type="Proteomes" id="UP000000311"/>
    </source>
</evidence>
<evidence type="ECO:0000313" key="1">
    <source>
        <dbReference type="EMBL" id="EFN64999.1"/>
    </source>
</evidence>
<organism evidence="2">
    <name type="scientific">Camponotus floridanus</name>
    <name type="common">Florida carpenter ant</name>
    <dbReference type="NCBI Taxonomy" id="104421"/>
    <lineage>
        <taxon>Eukaryota</taxon>
        <taxon>Metazoa</taxon>
        <taxon>Ecdysozoa</taxon>
        <taxon>Arthropoda</taxon>
        <taxon>Hexapoda</taxon>
        <taxon>Insecta</taxon>
        <taxon>Pterygota</taxon>
        <taxon>Neoptera</taxon>
        <taxon>Endopterygota</taxon>
        <taxon>Hymenoptera</taxon>
        <taxon>Apocrita</taxon>
        <taxon>Aculeata</taxon>
        <taxon>Formicoidea</taxon>
        <taxon>Formicidae</taxon>
        <taxon>Formicinae</taxon>
        <taxon>Camponotus</taxon>
    </lineage>
</organism>
<dbReference type="InParanoid" id="E2ANK5"/>
<name>E2ANK5_CAMFO</name>
<gene>
    <name evidence="1" type="ORF">EAG_08537</name>
</gene>
<proteinExistence type="predicted"/>
<dbReference type="Proteomes" id="UP000000311">
    <property type="component" value="Unassembled WGS sequence"/>
</dbReference>
<protein>
    <submittedName>
        <fullName evidence="1">Uncharacterized protein</fullName>
    </submittedName>
</protein>
<reference evidence="1 2" key="1">
    <citation type="journal article" date="2010" name="Science">
        <title>Genomic comparison of the ants Camponotus floridanus and Harpegnathos saltator.</title>
        <authorList>
            <person name="Bonasio R."/>
            <person name="Zhang G."/>
            <person name="Ye C."/>
            <person name="Mutti N.S."/>
            <person name="Fang X."/>
            <person name="Qin N."/>
            <person name="Donahue G."/>
            <person name="Yang P."/>
            <person name="Li Q."/>
            <person name="Li C."/>
            <person name="Zhang P."/>
            <person name="Huang Z."/>
            <person name="Berger S.L."/>
            <person name="Reinberg D."/>
            <person name="Wang J."/>
            <person name="Liebig J."/>
        </authorList>
    </citation>
    <scope>NUCLEOTIDE SEQUENCE [LARGE SCALE GENOMIC DNA]</scope>
    <source>
        <strain evidence="2">C129</strain>
    </source>
</reference>